<dbReference type="PANTHER" id="PTHR44688:SF16">
    <property type="entry name" value="DNA-BINDING TRANSCRIPTIONAL ACTIVATOR DEVR_DOSR"/>
    <property type="match status" value="1"/>
</dbReference>
<keyword evidence="5" id="KW-0812">Transmembrane</keyword>
<dbReference type="SUPFAM" id="SSF46894">
    <property type="entry name" value="C-terminal effector domain of the bipartite response regulators"/>
    <property type="match status" value="1"/>
</dbReference>
<dbReference type="Proteomes" id="UP000198393">
    <property type="component" value="Unassembled WGS sequence"/>
</dbReference>
<gene>
    <name evidence="8" type="ORF">SAMN05421640_1685</name>
</gene>
<evidence type="ECO:0000256" key="1">
    <source>
        <dbReference type="ARBA" id="ARBA00023015"/>
    </source>
</evidence>
<sequence>MLLKRLKWLTLTLICLNASGQTVIDSLEHKLQNLEESDSHYLVILTKLAKEYAETQPDTALILSNKALQLSQSFDNGELKGQIYIALSTSYSYLANYEQSTTYSFKAIEVAEQYNDTITLIDGFNNLGIDYLMLEEDQKAINYFKQVESLSKQFGDTLRWGHALNNLGMMASYSDETERELNYYEQAASLFQAIGEKEGYANTLLNSGTVYSLILEQYAKANELYDQALEVFKEIEMSSGIQNTIQSKAENLMYMGRNAEAKSLALEALNIAQNYKFAQDEVYTYDLLSKISVELGDYQAALEYLESKNEIAAEIFTEEKSRQIAELETKYQTEKKEQELAIASLQLIQQKREKYFLSGVIIFIVLVGGFIIYSLKQKSNLKQKLLSEEIENLRLKINSLLGDSDSIKLSLDELNQKLHQPLTEREFEILNLTVSDKTNQEIAEEVFVSVNTVKYHLKNVYEKLGVNNRKEALHLIVGQS</sequence>
<feature type="transmembrane region" description="Helical" evidence="5">
    <location>
        <begin position="355"/>
        <end position="375"/>
    </location>
</feature>
<dbReference type="CDD" id="cd06170">
    <property type="entry name" value="LuxR_C_like"/>
    <property type="match status" value="1"/>
</dbReference>
<dbReference type="AlphaFoldDB" id="A0A239IIX8"/>
<feature type="chain" id="PRO_5012918483" evidence="6">
    <location>
        <begin position="21"/>
        <end position="480"/>
    </location>
</feature>
<feature type="domain" description="HTH luxR-type" evidence="7">
    <location>
        <begin position="415"/>
        <end position="480"/>
    </location>
</feature>
<keyword evidence="4" id="KW-0175">Coiled coil</keyword>
<dbReference type="Pfam" id="PF13424">
    <property type="entry name" value="TPR_12"/>
    <property type="match status" value="1"/>
</dbReference>
<accession>A0A239IIX8</accession>
<reference evidence="8 9" key="1">
    <citation type="submission" date="2017-06" db="EMBL/GenBank/DDBJ databases">
        <authorList>
            <person name="Kim H.J."/>
            <person name="Triplett B.A."/>
        </authorList>
    </citation>
    <scope>NUCLEOTIDE SEQUENCE [LARGE SCALE GENOMIC DNA]</scope>
    <source>
        <strain evidence="8 9">DSM 19307</strain>
    </source>
</reference>
<dbReference type="Gene3D" id="1.25.40.10">
    <property type="entry name" value="Tetratricopeptide repeat domain"/>
    <property type="match status" value="2"/>
</dbReference>
<keyword evidence="9" id="KW-1185">Reference proteome</keyword>
<feature type="coiled-coil region" evidence="4">
    <location>
        <begin position="376"/>
        <end position="403"/>
    </location>
</feature>
<keyword evidence="5" id="KW-1133">Transmembrane helix</keyword>
<dbReference type="GO" id="GO:0003677">
    <property type="term" value="F:DNA binding"/>
    <property type="evidence" value="ECO:0007669"/>
    <property type="project" value="UniProtKB-KW"/>
</dbReference>
<keyword evidence="5" id="KW-0472">Membrane</keyword>
<protein>
    <submittedName>
        <fullName evidence="8">Tetratricopeptide repeat-containing protein</fullName>
    </submittedName>
</protein>
<dbReference type="InterPro" id="IPR000792">
    <property type="entry name" value="Tscrpt_reg_LuxR_C"/>
</dbReference>
<evidence type="ECO:0000313" key="9">
    <source>
        <dbReference type="Proteomes" id="UP000198393"/>
    </source>
</evidence>
<dbReference type="InterPro" id="IPR011990">
    <property type="entry name" value="TPR-like_helical_dom_sf"/>
</dbReference>
<proteinExistence type="predicted"/>
<dbReference type="EMBL" id="FZPD01000003">
    <property type="protein sequence ID" value="SNS93479.1"/>
    <property type="molecule type" value="Genomic_DNA"/>
</dbReference>
<dbReference type="GO" id="GO:0006355">
    <property type="term" value="P:regulation of DNA-templated transcription"/>
    <property type="evidence" value="ECO:0007669"/>
    <property type="project" value="InterPro"/>
</dbReference>
<dbReference type="PROSITE" id="PS50043">
    <property type="entry name" value="HTH_LUXR_2"/>
    <property type="match status" value="1"/>
</dbReference>
<dbReference type="SUPFAM" id="SSF48452">
    <property type="entry name" value="TPR-like"/>
    <property type="match status" value="2"/>
</dbReference>
<dbReference type="InterPro" id="IPR036388">
    <property type="entry name" value="WH-like_DNA-bd_sf"/>
</dbReference>
<dbReference type="InterPro" id="IPR019734">
    <property type="entry name" value="TPR_rpt"/>
</dbReference>
<keyword evidence="2" id="KW-0238">DNA-binding</keyword>
<keyword evidence="6" id="KW-0732">Signal</keyword>
<dbReference type="PRINTS" id="PR00038">
    <property type="entry name" value="HTHLUXR"/>
</dbReference>
<evidence type="ECO:0000256" key="6">
    <source>
        <dbReference type="SAM" id="SignalP"/>
    </source>
</evidence>
<dbReference type="SMART" id="SM00421">
    <property type="entry name" value="HTH_LUXR"/>
    <property type="match status" value="1"/>
</dbReference>
<dbReference type="InterPro" id="IPR016032">
    <property type="entry name" value="Sig_transdc_resp-reg_C-effctor"/>
</dbReference>
<evidence type="ECO:0000259" key="7">
    <source>
        <dbReference type="PROSITE" id="PS50043"/>
    </source>
</evidence>
<keyword evidence="3" id="KW-0804">Transcription</keyword>
<name>A0A239IIX8_EKHLU</name>
<feature type="signal peptide" evidence="6">
    <location>
        <begin position="1"/>
        <end position="20"/>
    </location>
</feature>
<evidence type="ECO:0000256" key="4">
    <source>
        <dbReference type="SAM" id="Coils"/>
    </source>
</evidence>
<evidence type="ECO:0000256" key="3">
    <source>
        <dbReference type="ARBA" id="ARBA00023163"/>
    </source>
</evidence>
<evidence type="ECO:0000256" key="5">
    <source>
        <dbReference type="SAM" id="Phobius"/>
    </source>
</evidence>
<dbReference type="RefSeq" id="WP_089356431.1">
    <property type="nucleotide sequence ID" value="NZ_FZPD01000003.1"/>
</dbReference>
<dbReference type="Pfam" id="PF00196">
    <property type="entry name" value="GerE"/>
    <property type="match status" value="1"/>
</dbReference>
<organism evidence="8 9">
    <name type="scientific">Ekhidna lutea</name>
    <dbReference type="NCBI Taxonomy" id="447679"/>
    <lineage>
        <taxon>Bacteria</taxon>
        <taxon>Pseudomonadati</taxon>
        <taxon>Bacteroidota</taxon>
        <taxon>Cytophagia</taxon>
        <taxon>Cytophagales</taxon>
        <taxon>Reichenbachiellaceae</taxon>
        <taxon>Ekhidna</taxon>
    </lineage>
</organism>
<dbReference type="SMART" id="SM00028">
    <property type="entry name" value="TPR"/>
    <property type="match status" value="4"/>
</dbReference>
<dbReference type="PROSITE" id="PS00622">
    <property type="entry name" value="HTH_LUXR_1"/>
    <property type="match status" value="1"/>
</dbReference>
<dbReference type="PANTHER" id="PTHR44688">
    <property type="entry name" value="DNA-BINDING TRANSCRIPTIONAL ACTIVATOR DEVR_DOSR"/>
    <property type="match status" value="1"/>
</dbReference>
<evidence type="ECO:0000313" key="8">
    <source>
        <dbReference type="EMBL" id="SNS93479.1"/>
    </source>
</evidence>
<dbReference type="OrthoDB" id="965844at2"/>
<keyword evidence="1" id="KW-0805">Transcription regulation</keyword>
<evidence type="ECO:0000256" key="2">
    <source>
        <dbReference type="ARBA" id="ARBA00023125"/>
    </source>
</evidence>
<dbReference type="Gene3D" id="1.10.10.10">
    <property type="entry name" value="Winged helix-like DNA-binding domain superfamily/Winged helix DNA-binding domain"/>
    <property type="match status" value="1"/>
</dbReference>